<dbReference type="RefSeq" id="WP_184670096.1">
    <property type="nucleotide sequence ID" value="NZ_BAABAI010000005.1"/>
</dbReference>
<organism evidence="1 2">
    <name type="scientific">Saccharothrix violaceirubra</name>
    <dbReference type="NCBI Taxonomy" id="413306"/>
    <lineage>
        <taxon>Bacteria</taxon>
        <taxon>Bacillati</taxon>
        <taxon>Actinomycetota</taxon>
        <taxon>Actinomycetes</taxon>
        <taxon>Pseudonocardiales</taxon>
        <taxon>Pseudonocardiaceae</taxon>
        <taxon>Saccharothrix</taxon>
    </lineage>
</organism>
<dbReference type="AlphaFoldDB" id="A0A7W7T444"/>
<evidence type="ECO:0000313" key="2">
    <source>
        <dbReference type="Proteomes" id="UP000542674"/>
    </source>
</evidence>
<name>A0A7W7T444_9PSEU</name>
<gene>
    <name evidence="1" type="ORF">F4559_003583</name>
</gene>
<sequence length="180" mass="19951">MSGRFLRSAHGLVDVEYGHFLVESRLPLPAAPVPAQDVGLSVSRGAVVVAAEGTVTRYALVQLEAWSAAPDGDGVAEQVVCFPDAFVRALGLSAERPGTAELDLGAPGTYRVRLHRWGADDRRHEEFPHAAIHRVEHVVLRFWPTDEEAEEVPADPFFRYQAAIREWAWEFTRRADPESP</sequence>
<comment type="caution">
    <text evidence="1">The sequence shown here is derived from an EMBL/GenBank/DDBJ whole genome shotgun (WGS) entry which is preliminary data.</text>
</comment>
<accession>A0A7W7T444</accession>
<dbReference type="EMBL" id="JACHJS010000001">
    <property type="protein sequence ID" value="MBB4966224.1"/>
    <property type="molecule type" value="Genomic_DNA"/>
</dbReference>
<dbReference type="Proteomes" id="UP000542674">
    <property type="component" value="Unassembled WGS sequence"/>
</dbReference>
<evidence type="ECO:0000313" key="1">
    <source>
        <dbReference type="EMBL" id="MBB4966224.1"/>
    </source>
</evidence>
<keyword evidence="2" id="KW-1185">Reference proteome</keyword>
<proteinExistence type="predicted"/>
<reference evidence="1 2" key="1">
    <citation type="submission" date="2020-08" db="EMBL/GenBank/DDBJ databases">
        <title>Sequencing the genomes of 1000 actinobacteria strains.</title>
        <authorList>
            <person name="Klenk H.-P."/>
        </authorList>
    </citation>
    <scope>NUCLEOTIDE SEQUENCE [LARGE SCALE GENOMIC DNA]</scope>
    <source>
        <strain evidence="1 2">DSM 45084</strain>
    </source>
</reference>
<protein>
    <submittedName>
        <fullName evidence="1">Uncharacterized protein</fullName>
    </submittedName>
</protein>